<dbReference type="HOGENOM" id="CLU_2177978_0_0_2"/>
<sequence length="109" mass="12745">MSRLVIFDLLHGEVIRLLERWGERRLASEVERAGESHDVYTFLDRAFSMYYAEYGGVNCRWLREELQRDWDRVVGVVLPALLRQYLSARRRGGKGGEEAVEELRASTWA</sequence>
<dbReference type="EMBL" id="CP000561">
    <property type="protein sequence ID" value="ABO08171.1"/>
    <property type="molecule type" value="Genomic_DNA"/>
</dbReference>
<evidence type="ECO:0000256" key="1">
    <source>
        <dbReference type="SAM" id="MobiDB-lite"/>
    </source>
</evidence>
<dbReference type="Proteomes" id="UP000001431">
    <property type="component" value="Chromosome"/>
</dbReference>
<gene>
    <name evidence="2" type="ordered locus">Pcal_0745</name>
</gene>
<dbReference type="AlphaFoldDB" id="A3MU54"/>
<accession>A3MU54</accession>
<name>A3MU54_PYRCJ</name>
<protein>
    <submittedName>
        <fullName evidence="2">Uncharacterized protein</fullName>
    </submittedName>
</protein>
<dbReference type="RefSeq" id="WP_011849429.1">
    <property type="nucleotide sequence ID" value="NC_009073.1"/>
</dbReference>
<proteinExistence type="predicted"/>
<organism evidence="2 3">
    <name type="scientific">Pyrobaculum calidifontis (strain DSM 21063 / JCM 11548 / VA1)</name>
    <dbReference type="NCBI Taxonomy" id="410359"/>
    <lineage>
        <taxon>Archaea</taxon>
        <taxon>Thermoproteota</taxon>
        <taxon>Thermoprotei</taxon>
        <taxon>Thermoproteales</taxon>
        <taxon>Thermoproteaceae</taxon>
        <taxon>Pyrobaculum</taxon>
    </lineage>
</organism>
<evidence type="ECO:0000313" key="2">
    <source>
        <dbReference type="EMBL" id="ABO08171.1"/>
    </source>
</evidence>
<dbReference type="GeneID" id="4908813"/>
<dbReference type="OrthoDB" id="28556at2157"/>
<dbReference type="eggNOG" id="arCOG05490">
    <property type="taxonomic scope" value="Archaea"/>
</dbReference>
<reference evidence="2" key="1">
    <citation type="submission" date="2007-02" db="EMBL/GenBank/DDBJ databases">
        <title>Complete sequence of Pyrobaculum calidifontis JCM 11548.</title>
        <authorList>
            <consortium name="US DOE Joint Genome Institute"/>
            <person name="Copeland A."/>
            <person name="Lucas S."/>
            <person name="Lapidus A."/>
            <person name="Barry K."/>
            <person name="Glavina del Rio T."/>
            <person name="Dalin E."/>
            <person name="Tice H."/>
            <person name="Pitluck S."/>
            <person name="Chain P."/>
            <person name="Malfatti S."/>
            <person name="Shin M."/>
            <person name="Vergez L."/>
            <person name="Schmutz J."/>
            <person name="Larimer F."/>
            <person name="Land M."/>
            <person name="Hauser L."/>
            <person name="Kyrpides N."/>
            <person name="Mikhailova N."/>
            <person name="Cozen A.E."/>
            <person name="Fitz-Gibbon S.T."/>
            <person name="House C.H."/>
            <person name="Saltikov C."/>
            <person name="Lowe T.M."/>
            <person name="Richardson P."/>
        </authorList>
    </citation>
    <scope>NUCLEOTIDE SEQUENCE [LARGE SCALE GENOMIC DNA]</scope>
    <source>
        <strain evidence="2">JCM 11548</strain>
    </source>
</reference>
<keyword evidence="3" id="KW-1185">Reference proteome</keyword>
<feature type="region of interest" description="Disordered" evidence="1">
    <location>
        <begin position="90"/>
        <end position="109"/>
    </location>
</feature>
<feature type="compositionally biased region" description="Basic and acidic residues" evidence="1">
    <location>
        <begin position="94"/>
        <end position="109"/>
    </location>
</feature>
<dbReference type="STRING" id="410359.Pcal_0745"/>
<evidence type="ECO:0000313" key="3">
    <source>
        <dbReference type="Proteomes" id="UP000001431"/>
    </source>
</evidence>
<dbReference type="KEGG" id="pcl:Pcal_0745"/>